<feature type="region of interest" description="Disordered" evidence="1">
    <location>
        <begin position="170"/>
        <end position="346"/>
    </location>
</feature>
<feature type="compositionally biased region" description="Polar residues" evidence="1">
    <location>
        <begin position="284"/>
        <end position="300"/>
    </location>
</feature>
<feature type="transmembrane region" description="Helical" evidence="2">
    <location>
        <begin position="113"/>
        <end position="136"/>
    </location>
</feature>
<feature type="chain" id="PRO_5040815303" evidence="3">
    <location>
        <begin position="24"/>
        <end position="422"/>
    </location>
</feature>
<dbReference type="EMBL" id="JANKHO010001172">
    <property type="protein sequence ID" value="KAJ3503208.1"/>
    <property type="molecule type" value="Genomic_DNA"/>
</dbReference>
<evidence type="ECO:0000313" key="5">
    <source>
        <dbReference type="Proteomes" id="UP001148786"/>
    </source>
</evidence>
<evidence type="ECO:0000256" key="3">
    <source>
        <dbReference type="SAM" id="SignalP"/>
    </source>
</evidence>
<feature type="compositionally biased region" description="Low complexity" evidence="1">
    <location>
        <begin position="325"/>
        <end position="342"/>
    </location>
</feature>
<evidence type="ECO:0000256" key="1">
    <source>
        <dbReference type="SAM" id="MobiDB-lite"/>
    </source>
</evidence>
<keyword evidence="5" id="KW-1185">Reference proteome</keyword>
<comment type="caution">
    <text evidence="4">The sequence shown here is derived from an EMBL/GenBank/DDBJ whole genome shotgun (WGS) entry which is preliminary data.</text>
</comment>
<sequence>MGRLDSLAVLNIVLFWLSPSSEAQPLPEILSPRCVPASIPSSTAIATPSASSWLQLPAAAYCPRSGARPAYLAIVPTAVPLLVSSTSSSSLQPASTSGSDDDPSTMTHTPSPVAMVAGCLAGSIVIVAALLVFFVARRRKKRRRRMLHEVMNQSWAATLAARHSVGSVDSKYEEGAGTTFSRDAHRPSRAPSVSRSPSRISTSKKPPKSNRLPPNSSKTWYSLRHARTSLETEDLELSTSQTSISLRPSSSASATLPAPTIVVPLPDKPDAPKPGDEPGMDHGLTSSSASRPVSTGPSTARTRETPSPSQPGGWRSHDRDGSTALSLSDDFSSTVSTSGSSSAKGHGVAATTIGAHLYDIAAVDFGRPLPPTAEGETRLWKLGLTRAGEMDGGMRSIARPTARSFQGEFVLEDMPPAYADVR</sequence>
<dbReference type="Proteomes" id="UP001148786">
    <property type="component" value="Unassembled WGS sequence"/>
</dbReference>
<feature type="compositionally biased region" description="Low complexity" evidence="1">
    <location>
        <begin position="87"/>
        <end position="98"/>
    </location>
</feature>
<keyword evidence="2" id="KW-0472">Membrane</keyword>
<proteinExistence type="predicted"/>
<keyword evidence="3" id="KW-0732">Signal</keyword>
<feature type="compositionally biased region" description="Low complexity" evidence="1">
    <location>
        <begin position="242"/>
        <end position="261"/>
    </location>
</feature>
<evidence type="ECO:0000313" key="4">
    <source>
        <dbReference type="EMBL" id="KAJ3503208.1"/>
    </source>
</evidence>
<organism evidence="4 5">
    <name type="scientific">Agrocybe chaxingu</name>
    <dbReference type="NCBI Taxonomy" id="84603"/>
    <lineage>
        <taxon>Eukaryota</taxon>
        <taxon>Fungi</taxon>
        <taxon>Dikarya</taxon>
        <taxon>Basidiomycota</taxon>
        <taxon>Agaricomycotina</taxon>
        <taxon>Agaricomycetes</taxon>
        <taxon>Agaricomycetidae</taxon>
        <taxon>Agaricales</taxon>
        <taxon>Agaricineae</taxon>
        <taxon>Strophariaceae</taxon>
        <taxon>Agrocybe</taxon>
    </lineage>
</organism>
<feature type="region of interest" description="Disordered" evidence="1">
    <location>
        <begin position="87"/>
        <end position="109"/>
    </location>
</feature>
<keyword evidence="2" id="KW-0812">Transmembrane</keyword>
<reference evidence="4" key="1">
    <citation type="submission" date="2022-07" db="EMBL/GenBank/DDBJ databases">
        <title>Genome Sequence of Agrocybe chaxingu.</title>
        <authorList>
            <person name="Buettner E."/>
        </authorList>
    </citation>
    <scope>NUCLEOTIDE SEQUENCE</scope>
    <source>
        <strain evidence="4">MP-N11</strain>
    </source>
</reference>
<protein>
    <submittedName>
        <fullName evidence="4">Uncharacterized protein</fullName>
    </submittedName>
</protein>
<dbReference type="AlphaFoldDB" id="A0A9W8JV53"/>
<feature type="compositionally biased region" description="Low complexity" evidence="1">
    <location>
        <begin position="189"/>
        <end position="204"/>
    </location>
</feature>
<accession>A0A9W8JV53</accession>
<feature type="signal peptide" evidence="3">
    <location>
        <begin position="1"/>
        <end position="23"/>
    </location>
</feature>
<gene>
    <name evidence="4" type="ORF">NLJ89_g8538</name>
</gene>
<keyword evidence="2" id="KW-1133">Transmembrane helix</keyword>
<feature type="compositionally biased region" description="Basic and acidic residues" evidence="1">
    <location>
        <begin position="267"/>
        <end position="280"/>
    </location>
</feature>
<name>A0A9W8JV53_9AGAR</name>
<evidence type="ECO:0000256" key="2">
    <source>
        <dbReference type="SAM" id="Phobius"/>
    </source>
</evidence>